<evidence type="ECO:0000256" key="7">
    <source>
        <dbReference type="ARBA" id="ARBA00022723"/>
    </source>
</evidence>
<sequence length="414" mass="47490">MSTDEILPEVFLTYYRRLYPFKSLFNWLNHSHQPSRLFTHREFAFTLPGDIYLRYHSFNDADDLKKEVCKLNPERFEIGPVYNAKPKDKKTMRKTALTPLQRELVFDIDMTDYDPVRLCCAKADICTRCWAFISAAVKVLHRALQEEFGFKHLMWVYSGRRGIHCWISDKDAMELTDGQRKAIVGFLTVIPGSAKGKISVRLGSRALPPSLQDALDTLKDRFMSLIINDQDLFIHKHAWESLLEHIPSSSASELRDIWSKDVAKDSADKWEDIRAQAIKSGKSGSQQRAAMQAAMEDIILQYTYPRLDAEVSKHRNHLLKAPFCIHPKTGRVCVPIDPETIDDFDPEKVPTVQQLLDELDSAASMGGEGEGGRAEHHSDWERTSLKPYVDMLDKFTTGLMNEVRREKRAADTTW</sequence>
<evidence type="ECO:0000256" key="8">
    <source>
        <dbReference type="ARBA" id="ARBA00022833"/>
    </source>
</evidence>
<keyword evidence="2 10" id="KW-0240">DNA-directed RNA polymerase</keyword>
<evidence type="ECO:0000256" key="2">
    <source>
        <dbReference type="ARBA" id="ARBA00022478"/>
    </source>
</evidence>
<proteinExistence type="inferred from homology"/>
<keyword evidence="5" id="KW-0548">Nucleotidyltransferase</keyword>
<evidence type="ECO:0000256" key="1">
    <source>
        <dbReference type="ARBA" id="ARBA00009762"/>
    </source>
</evidence>
<dbReference type="Pfam" id="PF01896">
    <property type="entry name" value="DNA_primase_S"/>
    <property type="match status" value="1"/>
</dbReference>
<keyword evidence="9" id="KW-0804">Transcription</keyword>
<dbReference type="InterPro" id="IPR014052">
    <property type="entry name" value="DNA_primase_ssu_euk/arc"/>
</dbReference>
<keyword evidence="8" id="KW-0862">Zinc</keyword>
<dbReference type="Gene3D" id="3.90.920.10">
    <property type="entry name" value="DNA primase, PRIM domain"/>
    <property type="match status" value="1"/>
</dbReference>
<evidence type="ECO:0000256" key="9">
    <source>
        <dbReference type="ARBA" id="ARBA00023163"/>
    </source>
</evidence>
<accession>A0A5C3QTE2</accession>
<protein>
    <recommendedName>
        <fullName evidence="10">DNA primase</fullName>
        <ecNumber evidence="10">2.7.7.-</ecNumber>
    </recommendedName>
</protein>
<dbReference type="SUPFAM" id="SSF56747">
    <property type="entry name" value="Prim-pol domain"/>
    <property type="match status" value="1"/>
</dbReference>
<reference evidence="11 12" key="1">
    <citation type="journal article" date="2019" name="Nat. Ecol. Evol.">
        <title>Megaphylogeny resolves global patterns of mushroom evolution.</title>
        <authorList>
            <person name="Varga T."/>
            <person name="Krizsan K."/>
            <person name="Foldi C."/>
            <person name="Dima B."/>
            <person name="Sanchez-Garcia M."/>
            <person name="Sanchez-Ramirez S."/>
            <person name="Szollosi G.J."/>
            <person name="Szarkandi J.G."/>
            <person name="Papp V."/>
            <person name="Albert L."/>
            <person name="Andreopoulos W."/>
            <person name="Angelini C."/>
            <person name="Antonin V."/>
            <person name="Barry K.W."/>
            <person name="Bougher N.L."/>
            <person name="Buchanan P."/>
            <person name="Buyck B."/>
            <person name="Bense V."/>
            <person name="Catcheside P."/>
            <person name="Chovatia M."/>
            <person name="Cooper J."/>
            <person name="Damon W."/>
            <person name="Desjardin D."/>
            <person name="Finy P."/>
            <person name="Geml J."/>
            <person name="Haridas S."/>
            <person name="Hughes K."/>
            <person name="Justo A."/>
            <person name="Karasinski D."/>
            <person name="Kautmanova I."/>
            <person name="Kiss B."/>
            <person name="Kocsube S."/>
            <person name="Kotiranta H."/>
            <person name="LaButti K.M."/>
            <person name="Lechner B.E."/>
            <person name="Liimatainen K."/>
            <person name="Lipzen A."/>
            <person name="Lukacs Z."/>
            <person name="Mihaltcheva S."/>
            <person name="Morgado L.N."/>
            <person name="Niskanen T."/>
            <person name="Noordeloos M.E."/>
            <person name="Ohm R.A."/>
            <person name="Ortiz-Santana B."/>
            <person name="Ovrebo C."/>
            <person name="Racz N."/>
            <person name="Riley R."/>
            <person name="Savchenko A."/>
            <person name="Shiryaev A."/>
            <person name="Soop K."/>
            <person name="Spirin V."/>
            <person name="Szebenyi C."/>
            <person name="Tomsovsky M."/>
            <person name="Tulloss R.E."/>
            <person name="Uehling J."/>
            <person name="Grigoriev I.V."/>
            <person name="Vagvolgyi C."/>
            <person name="Papp T."/>
            <person name="Martin F.M."/>
            <person name="Miettinen O."/>
            <person name="Hibbett D.S."/>
            <person name="Nagy L.G."/>
        </authorList>
    </citation>
    <scope>NUCLEOTIDE SEQUENCE [LARGE SCALE GENOMIC DNA]</scope>
    <source>
        <strain evidence="11 12">CBS 309.79</strain>
    </source>
</reference>
<keyword evidence="6 10" id="KW-0235">DNA replication</keyword>
<dbReference type="AlphaFoldDB" id="A0A5C3QTE2"/>
<dbReference type="PANTHER" id="PTHR10536">
    <property type="entry name" value="DNA PRIMASE SMALL SUBUNIT"/>
    <property type="match status" value="1"/>
</dbReference>
<evidence type="ECO:0000256" key="6">
    <source>
        <dbReference type="ARBA" id="ARBA00022705"/>
    </source>
</evidence>
<dbReference type="EMBL" id="ML178819">
    <property type="protein sequence ID" value="TFL04130.1"/>
    <property type="molecule type" value="Genomic_DNA"/>
</dbReference>
<dbReference type="GO" id="GO:0046872">
    <property type="term" value="F:metal ion binding"/>
    <property type="evidence" value="ECO:0007669"/>
    <property type="project" value="UniProtKB-KW"/>
</dbReference>
<dbReference type="GO" id="GO:0003899">
    <property type="term" value="F:DNA-directed RNA polymerase activity"/>
    <property type="evidence" value="ECO:0007669"/>
    <property type="project" value="InterPro"/>
</dbReference>
<dbReference type="Proteomes" id="UP000305067">
    <property type="component" value="Unassembled WGS sequence"/>
</dbReference>
<name>A0A5C3QTE2_9AGAR</name>
<evidence type="ECO:0000256" key="3">
    <source>
        <dbReference type="ARBA" id="ARBA00022515"/>
    </source>
</evidence>
<evidence type="ECO:0000256" key="4">
    <source>
        <dbReference type="ARBA" id="ARBA00022679"/>
    </source>
</evidence>
<keyword evidence="7" id="KW-0479">Metal-binding</keyword>
<evidence type="ECO:0000313" key="11">
    <source>
        <dbReference type="EMBL" id="TFL04130.1"/>
    </source>
</evidence>
<gene>
    <name evidence="11" type="ORF">BDV98DRAFT_544802</name>
</gene>
<evidence type="ECO:0000256" key="5">
    <source>
        <dbReference type="ARBA" id="ARBA00022695"/>
    </source>
</evidence>
<comment type="similarity">
    <text evidence="1 10">Belongs to the eukaryotic-type primase small subunit family.</text>
</comment>
<dbReference type="OrthoDB" id="19606at2759"/>
<organism evidence="11 12">
    <name type="scientific">Pterulicium gracile</name>
    <dbReference type="NCBI Taxonomy" id="1884261"/>
    <lineage>
        <taxon>Eukaryota</taxon>
        <taxon>Fungi</taxon>
        <taxon>Dikarya</taxon>
        <taxon>Basidiomycota</taxon>
        <taxon>Agaricomycotina</taxon>
        <taxon>Agaricomycetes</taxon>
        <taxon>Agaricomycetidae</taxon>
        <taxon>Agaricales</taxon>
        <taxon>Pleurotineae</taxon>
        <taxon>Pterulaceae</taxon>
        <taxon>Pterulicium</taxon>
    </lineage>
</organism>
<dbReference type="GO" id="GO:0006269">
    <property type="term" value="P:DNA replication, synthesis of primer"/>
    <property type="evidence" value="ECO:0007669"/>
    <property type="project" value="UniProtKB-KW"/>
</dbReference>
<dbReference type="CDD" id="cd04860">
    <property type="entry name" value="AE_Prim_S"/>
    <property type="match status" value="1"/>
</dbReference>
<dbReference type="EC" id="2.7.7.-" evidence="10"/>
<keyword evidence="4 10" id="KW-0808">Transferase</keyword>
<dbReference type="FunFam" id="3.90.920.10:FF:000003">
    <property type="entry name" value="DNA primase"/>
    <property type="match status" value="1"/>
</dbReference>
<evidence type="ECO:0000256" key="10">
    <source>
        <dbReference type="RuleBase" id="RU003514"/>
    </source>
</evidence>
<keyword evidence="12" id="KW-1185">Reference proteome</keyword>
<keyword evidence="3 10" id="KW-0639">Primosome</keyword>
<dbReference type="STRING" id="1884261.A0A5C3QTE2"/>
<evidence type="ECO:0000313" key="12">
    <source>
        <dbReference type="Proteomes" id="UP000305067"/>
    </source>
</evidence>
<dbReference type="InterPro" id="IPR002755">
    <property type="entry name" value="DNA_primase_S"/>
</dbReference>
<dbReference type="GO" id="GO:0005658">
    <property type="term" value="C:alpha DNA polymerase:primase complex"/>
    <property type="evidence" value="ECO:0007669"/>
    <property type="project" value="UniProtKB-ARBA"/>
</dbReference>
<dbReference type="NCBIfam" id="TIGR00335">
    <property type="entry name" value="primase_sml"/>
    <property type="match status" value="1"/>
</dbReference>